<gene>
    <name evidence="1" type="ORF">NC661_16895</name>
</gene>
<organism evidence="1 2">
    <name type="scientific">Aquibacillus koreensis</name>
    <dbReference type="NCBI Taxonomy" id="279446"/>
    <lineage>
        <taxon>Bacteria</taxon>
        <taxon>Bacillati</taxon>
        <taxon>Bacillota</taxon>
        <taxon>Bacilli</taxon>
        <taxon>Bacillales</taxon>
        <taxon>Bacillaceae</taxon>
        <taxon>Aquibacillus</taxon>
    </lineage>
</organism>
<dbReference type="RefSeq" id="WP_259869242.1">
    <property type="nucleotide sequence ID" value="NZ_JAMQJZ010000016.1"/>
</dbReference>
<dbReference type="PANTHER" id="PTHR37315:SF1">
    <property type="entry name" value="UPF0311 PROTEIN BLR7842"/>
    <property type="match status" value="1"/>
</dbReference>
<dbReference type="InterPro" id="IPR020915">
    <property type="entry name" value="UPF0311"/>
</dbReference>
<reference evidence="1" key="1">
    <citation type="submission" date="2022-06" db="EMBL/GenBank/DDBJ databases">
        <title>Aquibacillus sp. a new bacterium isolated from soil saline samples.</title>
        <authorList>
            <person name="Galisteo C."/>
            <person name="De La Haba R."/>
            <person name="Sanchez-Porro C."/>
            <person name="Ventosa A."/>
        </authorList>
    </citation>
    <scope>NUCLEOTIDE SEQUENCE</scope>
    <source>
        <strain evidence="1">JCM 12387</strain>
    </source>
</reference>
<dbReference type="Proteomes" id="UP001145072">
    <property type="component" value="Unassembled WGS sequence"/>
</dbReference>
<accession>A0A9X3WRF5</accession>
<dbReference type="Pfam" id="PF11578">
    <property type="entry name" value="DUF3237"/>
    <property type="match status" value="1"/>
</dbReference>
<sequence>MNLEEVLTVHVRLNKTMELDNKIGDSVVMITFSGNVTGEYFEGEVLDGGVDTQVISKSGNVHTLSARYMIEGTDFTGSPCKMFIENNGTATSNKEGILFRTYPKIITNSEALAFLHDDILVAEAIHRETTIDIKIFRWV</sequence>
<protein>
    <submittedName>
        <fullName evidence="1">DUF3237 domain-containing protein</fullName>
    </submittedName>
</protein>
<proteinExistence type="predicted"/>
<comment type="caution">
    <text evidence="1">The sequence shown here is derived from an EMBL/GenBank/DDBJ whole genome shotgun (WGS) entry which is preliminary data.</text>
</comment>
<dbReference type="Gene3D" id="2.40.160.20">
    <property type="match status" value="1"/>
</dbReference>
<dbReference type="PANTHER" id="PTHR37315">
    <property type="entry name" value="UPF0311 PROTEIN BLR7842"/>
    <property type="match status" value="1"/>
</dbReference>
<dbReference type="AlphaFoldDB" id="A0A9X3WRF5"/>
<name>A0A9X3WRF5_9BACI</name>
<dbReference type="EMBL" id="JAMQJZ010000016">
    <property type="protein sequence ID" value="MDC3422039.1"/>
    <property type="molecule type" value="Genomic_DNA"/>
</dbReference>
<evidence type="ECO:0000313" key="1">
    <source>
        <dbReference type="EMBL" id="MDC3422039.1"/>
    </source>
</evidence>
<keyword evidence="2" id="KW-1185">Reference proteome</keyword>
<evidence type="ECO:0000313" key="2">
    <source>
        <dbReference type="Proteomes" id="UP001145072"/>
    </source>
</evidence>